<reference evidence="3" key="2">
    <citation type="submission" date="2025-09" db="UniProtKB">
        <authorList>
            <consortium name="Ensembl"/>
        </authorList>
    </citation>
    <scope>IDENTIFICATION</scope>
</reference>
<sequence length="746" mass="87132">MALGHYETNKVLRNTAQQERALGDDGTSGPRMMDQSLSALITEYGKHVEEMKQQLQLYQAQMGEMALKLEEVTKENERLHAELKEPLEKRLEALPFVNLETDIPADEDAVRTLQEQLQLEKQEKDQAVERWQKLSWEHDRLQQQYQEHLTKTHILMTERKKQNDQLTSFQQLTRQLHVAKEKIELTNQQFLKTVTEQDVELEKLRKQLRQAKIDGQVANAKLEEMMALKEKLHSQLERKEEDRLSAQERETASDKRLQQMQSSIKQLEMRLCVTAQGAEQLRTEKVALEEQIRELQARSASLESEKYDAVAKVQDCIQLLEEANLLKSQALFEEKQKEEEIKNLQEEMSQLAENTAARIRKEVDTAKRQCNMQLSRLTEEVSALQMECGEKQSQIERAIREKRAVEEELEKIYREHREHESDSRKLEQLHQKYLLAEAAKDNLQRSLQMTQNKLRQLEMNSEEEKSRCQEVICKLQSTLDSEREKSAFVSEQRLKLQQENEQLQNEMEGLRKLAVEAQQKAKIKISTMEHEHAVKEHGYEARLKEMEDTSLKSSAELRRLLAAQQKATNRWKEETKNLTDTTEARISKLKSELRQQKLRSQELISQLEIANEKVAEDETLMMEYREYIDRLQRRLSQAEQRAATASQQLLHESRKKGIQDQIYSLKHQTDPTESNIQNLNDSNIIYLPNPDRQSRETSPYSGMPMKNRPAANQGKSHHSFHMESPERLKRLQLGAAVQSTAMGVNQ</sequence>
<keyword evidence="1" id="KW-0175">Coiled coil</keyword>
<dbReference type="InterPro" id="IPR038911">
    <property type="entry name" value="SCLT1"/>
</dbReference>
<evidence type="ECO:0000313" key="3">
    <source>
        <dbReference type="Ensembl" id="ENSCRFP00000000038.1"/>
    </source>
</evidence>
<dbReference type="PANTHER" id="PTHR35970:SF1">
    <property type="entry name" value="SODIUM CHANNEL AND CLATHRIN LINKER 1"/>
    <property type="match status" value="1"/>
</dbReference>
<evidence type="ECO:0000256" key="2">
    <source>
        <dbReference type="SAM" id="MobiDB-lite"/>
    </source>
</evidence>
<protein>
    <submittedName>
        <fullName evidence="3">Sodium channel and clathrin linker 1</fullName>
    </submittedName>
</protein>
<dbReference type="Ensembl" id="ENSCRFT00000000041.1">
    <property type="protein sequence ID" value="ENSCRFP00000000038.1"/>
    <property type="gene ID" value="ENSCRFG00000000034.1"/>
</dbReference>
<evidence type="ECO:0000256" key="1">
    <source>
        <dbReference type="SAM" id="Coils"/>
    </source>
</evidence>
<name>A0A8C3NN95_9PASS</name>
<dbReference type="GO" id="GO:0045162">
    <property type="term" value="P:clustering of voltage-gated sodium channels"/>
    <property type="evidence" value="ECO:0007669"/>
    <property type="project" value="InterPro"/>
</dbReference>
<dbReference type="PANTHER" id="PTHR35970">
    <property type="entry name" value="SODIUM CHANNEL AND CLATHRIN LINKER 1"/>
    <property type="match status" value="1"/>
</dbReference>
<keyword evidence="4" id="KW-1185">Reference proteome</keyword>
<evidence type="ECO:0000313" key="4">
    <source>
        <dbReference type="Proteomes" id="UP000694396"/>
    </source>
</evidence>
<dbReference type="Proteomes" id="UP000694396">
    <property type="component" value="Unplaced"/>
</dbReference>
<feature type="coiled-coil region" evidence="1">
    <location>
        <begin position="572"/>
        <end position="648"/>
    </location>
</feature>
<organism evidence="3 4">
    <name type="scientific">Cyanoderma ruficeps</name>
    <name type="common">rufous-capped babbler</name>
    <dbReference type="NCBI Taxonomy" id="181631"/>
    <lineage>
        <taxon>Eukaryota</taxon>
        <taxon>Metazoa</taxon>
        <taxon>Chordata</taxon>
        <taxon>Craniata</taxon>
        <taxon>Vertebrata</taxon>
        <taxon>Euteleostomi</taxon>
        <taxon>Archelosauria</taxon>
        <taxon>Archosauria</taxon>
        <taxon>Dinosauria</taxon>
        <taxon>Saurischia</taxon>
        <taxon>Theropoda</taxon>
        <taxon>Coelurosauria</taxon>
        <taxon>Aves</taxon>
        <taxon>Neognathae</taxon>
        <taxon>Neoaves</taxon>
        <taxon>Telluraves</taxon>
        <taxon>Australaves</taxon>
        <taxon>Passeriformes</taxon>
        <taxon>Sylvioidea</taxon>
        <taxon>Timaliidae</taxon>
        <taxon>Cyanoderma</taxon>
    </lineage>
</organism>
<dbReference type="GO" id="GO:0060271">
    <property type="term" value="P:cilium assembly"/>
    <property type="evidence" value="ECO:0007669"/>
    <property type="project" value="TreeGrafter"/>
</dbReference>
<feature type="coiled-coil region" evidence="1">
    <location>
        <begin position="41"/>
        <end position="82"/>
    </location>
</feature>
<dbReference type="GO" id="GO:0005814">
    <property type="term" value="C:centriole"/>
    <property type="evidence" value="ECO:0007669"/>
    <property type="project" value="TreeGrafter"/>
</dbReference>
<dbReference type="AlphaFoldDB" id="A0A8C3NN95"/>
<feature type="region of interest" description="Disordered" evidence="2">
    <location>
        <begin position="682"/>
        <end position="727"/>
    </location>
</feature>
<feature type="region of interest" description="Disordered" evidence="2">
    <location>
        <begin position="233"/>
        <end position="257"/>
    </location>
</feature>
<feature type="coiled-coil region" evidence="1">
    <location>
        <begin position="278"/>
        <end position="520"/>
    </location>
</feature>
<reference evidence="3" key="1">
    <citation type="submission" date="2025-08" db="UniProtKB">
        <authorList>
            <consortium name="Ensembl"/>
        </authorList>
    </citation>
    <scope>IDENTIFICATION</scope>
</reference>
<accession>A0A8C3NN95</accession>
<proteinExistence type="predicted"/>